<dbReference type="SUPFAM" id="SSF46548">
    <property type="entry name" value="alpha-helical ferredoxin"/>
    <property type="match status" value="1"/>
</dbReference>
<evidence type="ECO:0000313" key="8">
    <source>
        <dbReference type="Proteomes" id="UP000248333"/>
    </source>
</evidence>
<dbReference type="InterPro" id="IPR023753">
    <property type="entry name" value="FAD/NAD-binding_dom"/>
</dbReference>
<dbReference type="InterPro" id="IPR006005">
    <property type="entry name" value="Glut_synth_ssu1"/>
</dbReference>
<dbReference type="Gene3D" id="3.50.50.60">
    <property type="entry name" value="FAD/NAD(P)-binding domain"/>
    <property type="match status" value="2"/>
</dbReference>
<evidence type="ECO:0000256" key="2">
    <source>
        <dbReference type="ARBA" id="ARBA00023002"/>
    </source>
</evidence>
<reference evidence="7 8" key="1">
    <citation type="submission" date="2018-03" db="EMBL/GenBank/DDBJ databases">
        <title>Bioinformatic expansion and discovery of thiopeptide antibiotics.</title>
        <authorList>
            <person name="Schwalen C.J."/>
            <person name="Hudson G.A."/>
            <person name="Mitchell D.A."/>
        </authorList>
    </citation>
    <scope>NUCLEOTIDE SEQUENCE [LARGE SCALE GENOMIC DNA]</scope>
    <source>
        <strain evidence="7 8">NRRL 8041</strain>
    </source>
</reference>
<feature type="domain" description="Dihydroprymidine dehydrogenase" evidence="6">
    <location>
        <begin position="24"/>
        <end position="134"/>
    </location>
</feature>
<feature type="domain" description="FAD/NAD(P)-binding" evidence="5">
    <location>
        <begin position="148"/>
        <end position="483"/>
    </location>
</feature>
<evidence type="ECO:0000259" key="5">
    <source>
        <dbReference type="Pfam" id="PF07992"/>
    </source>
</evidence>
<dbReference type="GO" id="GO:0004355">
    <property type="term" value="F:glutamate synthase (NADPH) activity"/>
    <property type="evidence" value="ECO:0007669"/>
    <property type="project" value="UniProtKB-EC"/>
</dbReference>
<dbReference type="PRINTS" id="PR00419">
    <property type="entry name" value="ADXRDTASE"/>
</dbReference>
<proteinExistence type="predicted"/>
<protein>
    <submittedName>
        <fullName evidence="7">Glutamate synthase</fullName>
        <ecNumber evidence="7">1.4.1.13</ecNumber>
    </submittedName>
</protein>
<dbReference type="InterPro" id="IPR036188">
    <property type="entry name" value="FAD/NAD-bd_sf"/>
</dbReference>
<dbReference type="PANTHER" id="PTHR43100:SF1">
    <property type="entry name" value="GLUTAMATE SYNTHASE [NADPH] SMALL CHAIN"/>
    <property type="match status" value="1"/>
</dbReference>
<dbReference type="InterPro" id="IPR051394">
    <property type="entry name" value="Glutamate_Synthase"/>
</dbReference>
<dbReference type="Pfam" id="PF14691">
    <property type="entry name" value="Fer4_20"/>
    <property type="match status" value="1"/>
</dbReference>
<comment type="pathway">
    <text evidence="4">Amino-acid biosynthesis.</text>
</comment>
<dbReference type="EMBL" id="PYBV01000016">
    <property type="protein sequence ID" value="PYC70426.1"/>
    <property type="molecule type" value="Genomic_DNA"/>
</dbReference>
<name>A0A318NN62_9ACTN</name>
<comment type="caution">
    <text evidence="7">The sequence shown here is derived from an EMBL/GenBank/DDBJ whole genome shotgun (WGS) entry which is preliminary data.</text>
</comment>
<accession>A0A318NN62</accession>
<dbReference type="Proteomes" id="UP000248333">
    <property type="component" value="Unassembled WGS sequence"/>
</dbReference>
<dbReference type="OrthoDB" id="9803192at2"/>
<organism evidence="7 8">
    <name type="scientific">Micromonospora arborensis</name>
    <dbReference type="NCBI Taxonomy" id="2116518"/>
    <lineage>
        <taxon>Bacteria</taxon>
        <taxon>Bacillati</taxon>
        <taxon>Actinomycetota</taxon>
        <taxon>Actinomycetes</taxon>
        <taxon>Micromonosporales</taxon>
        <taxon>Micromonosporaceae</taxon>
        <taxon>Micromonospora</taxon>
    </lineage>
</organism>
<dbReference type="AlphaFoldDB" id="A0A318NN62"/>
<dbReference type="SUPFAM" id="SSF51971">
    <property type="entry name" value="Nucleotide-binding domain"/>
    <property type="match status" value="2"/>
</dbReference>
<dbReference type="EC" id="1.4.1.13" evidence="7"/>
<keyword evidence="8" id="KW-1185">Reference proteome</keyword>
<evidence type="ECO:0000313" key="7">
    <source>
        <dbReference type="EMBL" id="PYC70426.1"/>
    </source>
</evidence>
<gene>
    <name evidence="7" type="primary">gltD</name>
    <name evidence="7" type="ORF">C7C45_13695</name>
</gene>
<evidence type="ECO:0000256" key="4">
    <source>
        <dbReference type="ARBA" id="ARBA00029440"/>
    </source>
</evidence>
<dbReference type="RefSeq" id="WP_110564033.1">
    <property type="nucleotide sequence ID" value="NZ_JBEZDK010000005.1"/>
</dbReference>
<evidence type="ECO:0000256" key="3">
    <source>
        <dbReference type="ARBA" id="ARBA00023164"/>
    </source>
</evidence>
<dbReference type="InterPro" id="IPR009051">
    <property type="entry name" value="Helical_ferredxn"/>
</dbReference>
<keyword evidence="2 7" id="KW-0560">Oxidoreductase</keyword>
<dbReference type="Gene3D" id="1.10.1060.10">
    <property type="entry name" value="Alpha-helical ferredoxin"/>
    <property type="match status" value="1"/>
</dbReference>
<sequence>MPDPNGFLRYDRRLPARRPVPVRISDWREVYPPAGEELVREQATRCMDCGIPFCHSDTAGCPLGNRIPDWNDLVRTGNWDAAVESLHATNNFPEFTGRLCPAPCEAACVLGISGGQPVTIKQIEVEIADAAVARGLGARPVPAPSGRSVAVVGSGPAGLAAAQQLARAGHAVTVYERDDAIGGLLRYGIPDFKLEKRHIDARLAQLTAEGVRFRTGVNVGVDVTAEQLRAEHDAVLLACGALQGRDTPETPGRALRGVHQAMAHLVAANRAVATAATDQAGVVATTERRLAPAVLPDGTPIDAAGKHVVIIGGGDTAADCLGVAHRQGAAGVHQLDLYPQPPEARDEARDPWPTWPWILRSYPAHEEGGERVFAVAVQEFVDDGTGQVRAVRIAEVTVEKRDGQRVVTVVPGSERELPADLVLLAIGFEGTEQQPLLAQFGVTRNRRGAVDARDDWQTDADGVFVAGDMHRGASLIVWAIAEGRAAAAAIHGYLGGVGVLPAPVGSAAQPLAAAR</sequence>
<dbReference type="Pfam" id="PF07992">
    <property type="entry name" value="Pyr_redox_2"/>
    <property type="match status" value="1"/>
</dbReference>
<evidence type="ECO:0000256" key="1">
    <source>
        <dbReference type="ARBA" id="ARBA00022605"/>
    </source>
</evidence>
<dbReference type="GO" id="GO:0006537">
    <property type="term" value="P:glutamate biosynthetic process"/>
    <property type="evidence" value="ECO:0007669"/>
    <property type="project" value="UniProtKB-KW"/>
</dbReference>
<dbReference type="GO" id="GO:0016639">
    <property type="term" value="F:oxidoreductase activity, acting on the CH-NH2 group of donors, NAD or NADP as acceptor"/>
    <property type="evidence" value="ECO:0007669"/>
    <property type="project" value="InterPro"/>
</dbReference>
<dbReference type="InterPro" id="IPR028261">
    <property type="entry name" value="DPD_II"/>
</dbReference>
<keyword evidence="3" id="KW-0314">Glutamate biosynthesis</keyword>
<keyword evidence="1" id="KW-0028">Amino-acid biosynthesis</keyword>
<dbReference type="GO" id="GO:0051536">
    <property type="term" value="F:iron-sulfur cluster binding"/>
    <property type="evidence" value="ECO:0007669"/>
    <property type="project" value="InterPro"/>
</dbReference>
<dbReference type="PANTHER" id="PTHR43100">
    <property type="entry name" value="GLUTAMATE SYNTHASE [NADPH] SMALL CHAIN"/>
    <property type="match status" value="1"/>
</dbReference>
<dbReference type="NCBIfam" id="TIGR01317">
    <property type="entry name" value="GOGAT_sm_gam"/>
    <property type="match status" value="1"/>
</dbReference>
<evidence type="ECO:0000259" key="6">
    <source>
        <dbReference type="Pfam" id="PF14691"/>
    </source>
</evidence>